<evidence type="ECO:0000256" key="1">
    <source>
        <dbReference type="ARBA" id="ARBA00022737"/>
    </source>
</evidence>
<gene>
    <name evidence="5" type="ORF">CEURO_LOCUS5037</name>
</gene>
<keyword evidence="2 3" id="KW-0694">RNA-binding</keyword>
<dbReference type="PANTHER" id="PTHR24012">
    <property type="entry name" value="RNA BINDING PROTEIN"/>
    <property type="match status" value="1"/>
</dbReference>
<feature type="domain" description="RRM" evidence="4">
    <location>
        <begin position="1"/>
        <end position="46"/>
    </location>
</feature>
<dbReference type="Proteomes" id="UP001152484">
    <property type="component" value="Unassembled WGS sequence"/>
</dbReference>
<comment type="caution">
    <text evidence="5">The sequence shown here is derived from an EMBL/GenBank/DDBJ whole genome shotgun (WGS) entry which is preliminary data.</text>
</comment>
<dbReference type="Pfam" id="PF00076">
    <property type="entry name" value="RRM_1"/>
    <property type="match status" value="1"/>
</dbReference>
<evidence type="ECO:0000313" key="5">
    <source>
        <dbReference type="EMBL" id="CAH9074158.1"/>
    </source>
</evidence>
<keyword evidence="1" id="KW-0677">Repeat</keyword>
<sequence>MRDTDGESRCFGFVNFENTDDAARAVEALNGKTFDDKEWYVGKAQRKSEREQELRSEFEQTAKESMKSSFSLSSSTLSSKFLTYKFAP</sequence>
<protein>
    <recommendedName>
        <fullName evidence="4">RRM domain-containing protein</fullName>
    </recommendedName>
</protein>
<proteinExistence type="predicted"/>
<dbReference type="InterPro" id="IPR000504">
    <property type="entry name" value="RRM_dom"/>
</dbReference>
<dbReference type="AlphaFoldDB" id="A0A9P0YSP3"/>
<dbReference type="InterPro" id="IPR035979">
    <property type="entry name" value="RBD_domain_sf"/>
</dbReference>
<reference evidence="5" key="1">
    <citation type="submission" date="2022-07" db="EMBL/GenBank/DDBJ databases">
        <authorList>
            <person name="Macas J."/>
            <person name="Novak P."/>
            <person name="Neumann P."/>
        </authorList>
    </citation>
    <scope>NUCLEOTIDE SEQUENCE</scope>
</reference>
<evidence type="ECO:0000259" key="4">
    <source>
        <dbReference type="PROSITE" id="PS50102"/>
    </source>
</evidence>
<dbReference type="GO" id="GO:0003723">
    <property type="term" value="F:RNA binding"/>
    <property type="evidence" value="ECO:0007669"/>
    <property type="project" value="UniProtKB-UniRule"/>
</dbReference>
<keyword evidence="6" id="KW-1185">Reference proteome</keyword>
<dbReference type="OrthoDB" id="1299269at2759"/>
<organism evidence="5 6">
    <name type="scientific">Cuscuta europaea</name>
    <name type="common">European dodder</name>
    <dbReference type="NCBI Taxonomy" id="41803"/>
    <lineage>
        <taxon>Eukaryota</taxon>
        <taxon>Viridiplantae</taxon>
        <taxon>Streptophyta</taxon>
        <taxon>Embryophyta</taxon>
        <taxon>Tracheophyta</taxon>
        <taxon>Spermatophyta</taxon>
        <taxon>Magnoliopsida</taxon>
        <taxon>eudicotyledons</taxon>
        <taxon>Gunneridae</taxon>
        <taxon>Pentapetalae</taxon>
        <taxon>asterids</taxon>
        <taxon>lamiids</taxon>
        <taxon>Solanales</taxon>
        <taxon>Convolvulaceae</taxon>
        <taxon>Cuscuteae</taxon>
        <taxon>Cuscuta</taxon>
        <taxon>Cuscuta subgen. Cuscuta</taxon>
    </lineage>
</organism>
<dbReference type="InterPro" id="IPR012677">
    <property type="entry name" value="Nucleotide-bd_a/b_plait_sf"/>
</dbReference>
<accession>A0A9P0YSP3</accession>
<dbReference type="SUPFAM" id="SSF54928">
    <property type="entry name" value="RNA-binding domain, RBD"/>
    <property type="match status" value="1"/>
</dbReference>
<dbReference type="Gene3D" id="3.30.70.330">
    <property type="match status" value="1"/>
</dbReference>
<dbReference type="EMBL" id="CAMAPE010000009">
    <property type="protein sequence ID" value="CAH9074158.1"/>
    <property type="molecule type" value="Genomic_DNA"/>
</dbReference>
<name>A0A9P0YSP3_CUSEU</name>
<evidence type="ECO:0000313" key="6">
    <source>
        <dbReference type="Proteomes" id="UP001152484"/>
    </source>
</evidence>
<dbReference type="PROSITE" id="PS50102">
    <property type="entry name" value="RRM"/>
    <property type="match status" value="1"/>
</dbReference>
<evidence type="ECO:0000256" key="3">
    <source>
        <dbReference type="PROSITE-ProRule" id="PRU00176"/>
    </source>
</evidence>
<evidence type="ECO:0000256" key="2">
    <source>
        <dbReference type="ARBA" id="ARBA00022884"/>
    </source>
</evidence>